<accession>A0AAN9LT34</accession>
<evidence type="ECO:0000256" key="1">
    <source>
        <dbReference type="SAM" id="SignalP"/>
    </source>
</evidence>
<sequence length="110" mass="11790">MMRNNKMKIVGVMIMMMILGESDNSVLSMEVGSKTSPMKLSCEALCNLSCIPANLAFTACMVICMSRCPNANTDCISGCGVNKTITIDIDARGVVNNVVDSCLQQCEAKN</sequence>
<keyword evidence="1" id="KW-0732">Signal</keyword>
<feature type="signal peptide" evidence="1">
    <location>
        <begin position="1"/>
        <end position="22"/>
    </location>
</feature>
<dbReference type="Proteomes" id="UP001374584">
    <property type="component" value="Unassembled WGS sequence"/>
</dbReference>
<gene>
    <name evidence="2" type="ORF">VNO80_24801</name>
</gene>
<evidence type="ECO:0008006" key="4">
    <source>
        <dbReference type="Google" id="ProtNLM"/>
    </source>
</evidence>
<evidence type="ECO:0000313" key="2">
    <source>
        <dbReference type="EMBL" id="KAK7341860.1"/>
    </source>
</evidence>
<proteinExistence type="predicted"/>
<evidence type="ECO:0000313" key="3">
    <source>
        <dbReference type="Proteomes" id="UP001374584"/>
    </source>
</evidence>
<dbReference type="EMBL" id="JAYMYR010000009">
    <property type="protein sequence ID" value="KAK7341860.1"/>
    <property type="molecule type" value="Genomic_DNA"/>
</dbReference>
<organism evidence="2 3">
    <name type="scientific">Phaseolus coccineus</name>
    <name type="common">Scarlet runner bean</name>
    <name type="synonym">Phaseolus multiflorus</name>
    <dbReference type="NCBI Taxonomy" id="3886"/>
    <lineage>
        <taxon>Eukaryota</taxon>
        <taxon>Viridiplantae</taxon>
        <taxon>Streptophyta</taxon>
        <taxon>Embryophyta</taxon>
        <taxon>Tracheophyta</taxon>
        <taxon>Spermatophyta</taxon>
        <taxon>Magnoliopsida</taxon>
        <taxon>eudicotyledons</taxon>
        <taxon>Gunneridae</taxon>
        <taxon>Pentapetalae</taxon>
        <taxon>rosids</taxon>
        <taxon>fabids</taxon>
        <taxon>Fabales</taxon>
        <taxon>Fabaceae</taxon>
        <taxon>Papilionoideae</taxon>
        <taxon>50 kb inversion clade</taxon>
        <taxon>NPAAA clade</taxon>
        <taxon>indigoferoid/millettioid clade</taxon>
        <taxon>Phaseoleae</taxon>
        <taxon>Phaseolus</taxon>
    </lineage>
</organism>
<reference evidence="2 3" key="1">
    <citation type="submission" date="2024-01" db="EMBL/GenBank/DDBJ databases">
        <title>The genomes of 5 underutilized Papilionoideae crops provide insights into root nodulation and disease resistanc.</title>
        <authorList>
            <person name="Jiang F."/>
        </authorList>
    </citation>
    <scope>NUCLEOTIDE SEQUENCE [LARGE SCALE GENOMIC DNA]</scope>
    <source>
        <strain evidence="2">JINMINGXINNONG_FW02</strain>
        <tissue evidence="2">Leaves</tissue>
    </source>
</reference>
<dbReference type="AlphaFoldDB" id="A0AAN9LT34"/>
<keyword evidence="3" id="KW-1185">Reference proteome</keyword>
<protein>
    <recommendedName>
        <fullName evidence="4">Thionin-like protein</fullName>
    </recommendedName>
</protein>
<feature type="chain" id="PRO_5043021111" description="Thionin-like protein" evidence="1">
    <location>
        <begin position="23"/>
        <end position="110"/>
    </location>
</feature>
<name>A0AAN9LT34_PHACN</name>
<comment type="caution">
    <text evidence="2">The sequence shown here is derived from an EMBL/GenBank/DDBJ whole genome shotgun (WGS) entry which is preliminary data.</text>
</comment>